<dbReference type="PANTHER" id="PTHR42749">
    <property type="entry name" value="CELL SHAPE-DETERMINING PROTEIN MREB"/>
    <property type="match status" value="1"/>
</dbReference>
<dbReference type="EMBL" id="CP024870">
    <property type="protein sequence ID" value="ATX71364.1"/>
    <property type="molecule type" value="Genomic_DNA"/>
</dbReference>
<dbReference type="AlphaFoldDB" id="A0A1Y0L233"/>
<comment type="caution">
    <text evidence="6">Lacks conserved residue(s) required for the propagation of feature annotation.</text>
</comment>
<dbReference type="KEGG" id="scla:SCLARK_001522"/>
<dbReference type="InterPro" id="IPR043129">
    <property type="entry name" value="ATPase_NBD"/>
</dbReference>
<proteinExistence type="inferred from homology"/>
<evidence type="ECO:0000256" key="4">
    <source>
        <dbReference type="ARBA" id="ARBA00022960"/>
    </source>
</evidence>
<dbReference type="SUPFAM" id="SSF53067">
    <property type="entry name" value="Actin-like ATPase domain"/>
    <property type="match status" value="2"/>
</dbReference>
<dbReference type="Proteomes" id="UP000231179">
    <property type="component" value="Chromosome"/>
</dbReference>
<dbReference type="RefSeq" id="WP_237243785.1">
    <property type="nucleotide sequence ID" value="NZ_CP015819.1"/>
</dbReference>
<dbReference type="PRINTS" id="PR01652">
    <property type="entry name" value="SHAPEPROTEIN"/>
</dbReference>
<dbReference type="HAMAP" id="MF_02207">
    <property type="entry name" value="MreB"/>
    <property type="match status" value="1"/>
</dbReference>
<dbReference type="Gene3D" id="3.30.420.40">
    <property type="match status" value="2"/>
</dbReference>
<protein>
    <recommendedName>
        <fullName evidence="6">Cell shape-determining protein MreB</fullName>
    </recommendedName>
</protein>
<dbReference type="GO" id="GO:0000902">
    <property type="term" value="P:cell morphogenesis"/>
    <property type="evidence" value="ECO:0007669"/>
    <property type="project" value="InterPro"/>
</dbReference>
<sequence>MKKPQFVSMDLGTSYTLVYIEGQGVVYNEPAIVAYNTREQRIVAVGTDAYNMIGKGNRTLKVIRPMMNGVITDIKATLGQLRHIFNKLRIDKQLQGCVMLLACPSKITALEKRALEKIGLSFGASRVFIEEEAKMAALGGGINIDAPKGSLIVDMGGGTSDVAVIASGDIVLSDSIQVAGNVLNEEVLKLIRSEHGLEIGIKTAEAIKIKIGSIGRYNDENSLKVHGRDLVSGLPREIIVYPDEIRDTLRAVVVKIIDLVVTVLEKTPPELAGDIYTSGILLCGGTALLKGMDKYFSESLGLPVRIAQQPLLAVINGTKKYQSYLLDLMKREKELKALKNDETLKL</sequence>
<keyword evidence="3 6" id="KW-0067">ATP-binding</keyword>
<evidence type="ECO:0000256" key="1">
    <source>
        <dbReference type="ARBA" id="ARBA00022490"/>
    </source>
</evidence>
<evidence type="ECO:0000256" key="3">
    <source>
        <dbReference type="ARBA" id="ARBA00022840"/>
    </source>
</evidence>
<feature type="binding site" evidence="6">
    <location>
        <begin position="157"/>
        <end position="159"/>
    </location>
    <ligand>
        <name>ATP</name>
        <dbReference type="ChEBI" id="CHEBI:30616"/>
    </ligand>
</feature>
<comment type="similarity">
    <text evidence="5 6">Belongs to the FtsA/MreB family.</text>
</comment>
<organism evidence="7 8">
    <name type="scientific">Spiroplasma clarkii</name>
    <dbReference type="NCBI Taxonomy" id="2139"/>
    <lineage>
        <taxon>Bacteria</taxon>
        <taxon>Bacillati</taxon>
        <taxon>Mycoplasmatota</taxon>
        <taxon>Mollicutes</taxon>
        <taxon>Entomoplasmatales</taxon>
        <taxon>Spiroplasmataceae</taxon>
        <taxon>Spiroplasma</taxon>
    </lineage>
</organism>
<evidence type="ECO:0000256" key="5">
    <source>
        <dbReference type="ARBA" id="ARBA00023458"/>
    </source>
</evidence>
<name>A0A1Y0L233_9MOLU</name>
<dbReference type="CDD" id="cd10225">
    <property type="entry name" value="ASKHA_NBD_MreB-like"/>
    <property type="match status" value="1"/>
</dbReference>
<dbReference type="PANTHER" id="PTHR42749:SF1">
    <property type="entry name" value="CELL SHAPE-DETERMINING PROTEIN MREB"/>
    <property type="match status" value="1"/>
</dbReference>
<evidence type="ECO:0000313" key="8">
    <source>
        <dbReference type="Proteomes" id="UP000231179"/>
    </source>
</evidence>
<keyword evidence="8" id="KW-1185">Reference proteome</keyword>
<dbReference type="GO" id="GO:0008360">
    <property type="term" value="P:regulation of cell shape"/>
    <property type="evidence" value="ECO:0007669"/>
    <property type="project" value="UniProtKB-UniRule"/>
</dbReference>
<evidence type="ECO:0000256" key="2">
    <source>
        <dbReference type="ARBA" id="ARBA00022741"/>
    </source>
</evidence>
<comment type="subunit">
    <text evidence="6">Forms polymers.</text>
</comment>
<dbReference type="GO" id="GO:0005737">
    <property type="term" value="C:cytoplasm"/>
    <property type="evidence" value="ECO:0007669"/>
    <property type="project" value="UniProtKB-SubCell"/>
</dbReference>
<keyword evidence="4 6" id="KW-0133">Cell shape</keyword>
<comment type="subcellular location">
    <subcellularLocation>
        <location evidence="6">Cytoplasm</location>
    </subcellularLocation>
    <text evidence="6">Membrane-associated.</text>
</comment>
<dbReference type="InterPro" id="IPR056546">
    <property type="entry name" value="MreB_MamK-like"/>
</dbReference>
<dbReference type="GO" id="GO:0005524">
    <property type="term" value="F:ATP binding"/>
    <property type="evidence" value="ECO:0007669"/>
    <property type="project" value="UniProtKB-KW"/>
</dbReference>
<gene>
    <name evidence="6 7" type="primary">mreB</name>
    <name evidence="7" type="ORF">SCLAR_v1c10640</name>
</gene>
<dbReference type="NCBIfam" id="NF010539">
    <property type="entry name" value="PRK13927.1"/>
    <property type="match status" value="1"/>
</dbReference>
<comment type="function">
    <text evidence="6">Forms membrane-associated dynamic filaments that are essential for cell shape determination. Acts by regulating cell wall synthesis and cell elongation, and thus cell shape. A feedback loop between cell geometry and MreB localization may maintain elongated cell shape by targeting cell wall growth to regions of negative cell wall curvature.</text>
</comment>
<dbReference type="InterPro" id="IPR004753">
    <property type="entry name" value="MreB"/>
</dbReference>
<evidence type="ECO:0000256" key="6">
    <source>
        <dbReference type="HAMAP-Rule" id="MF_02207"/>
    </source>
</evidence>
<reference evidence="7 8" key="1">
    <citation type="submission" date="2017-11" db="EMBL/GenBank/DDBJ databases">
        <title>Complete genome sequence of Spiroplasma clarkii CN-5 (DSM 19994).</title>
        <authorList>
            <person name="Tsai Y.-M."/>
            <person name="Chang A."/>
            <person name="Lo W.-S."/>
            <person name="Kuo C.-H."/>
        </authorList>
    </citation>
    <scope>NUCLEOTIDE SEQUENCE [LARGE SCALE GENOMIC DNA]</scope>
    <source>
        <strain evidence="7 8">CN-5</strain>
    </source>
</reference>
<feature type="binding site" evidence="6">
    <location>
        <begin position="205"/>
        <end position="208"/>
    </location>
    <ligand>
        <name>ATP</name>
        <dbReference type="ChEBI" id="CHEBI:30616"/>
    </ligand>
</feature>
<keyword evidence="2 6" id="KW-0547">Nucleotide-binding</keyword>
<evidence type="ECO:0000313" key="7">
    <source>
        <dbReference type="EMBL" id="ATX71364.1"/>
    </source>
</evidence>
<accession>A0A1Y0L233</accession>
<dbReference type="Pfam" id="PF06723">
    <property type="entry name" value="MreB_Mbl"/>
    <property type="match status" value="1"/>
</dbReference>
<keyword evidence="1 6" id="KW-0963">Cytoplasm</keyword>